<dbReference type="AlphaFoldDB" id="A0AA52EJJ8"/>
<dbReference type="InterPro" id="IPR016985">
    <property type="entry name" value="UCP031890_Tim44-rel"/>
</dbReference>
<comment type="subcellular location">
    <subcellularLocation>
        <location evidence="1">Membrane</location>
    </subcellularLocation>
</comment>
<dbReference type="PANTHER" id="PTHR10721">
    <property type="entry name" value="MITOCHONDRIAL IMPORT INNER MEMBRANE TRANSLOCASE SUBUNIT TIM44"/>
    <property type="match status" value="1"/>
</dbReference>
<dbReference type="SMART" id="SM00978">
    <property type="entry name" value="Tim44"/>
    <property type="match status" value="1"/>
</dbReference>
<name>A0AA52EJJ8_9PROT</name>
<evidence type="ECO:0000259" key="6">
    <source>
        <dbReference type="SMART" id="SM00978"/>
    </source>
</evidence>
<dbReference type="GO" id="GO:0030150">
    <property type="term" value="P:protein import into mitochondrial matrix"/>
    <property type="evidence" value="ECO:0007669"/>
    <property type="project" value="TreeGrafter"/>
</dbReference>
<organism evidence="7 8">
    <name type="scientific">Temperatibacter marinus</name>
    <dbReference type="NCBI Taxonomy" id="1456591"/>
    <lineage>
        <taxon>Bacteria</taxon>
        <taxon>Pseudomonadati</taxon>
        <taxon>Pseudomonadota</taxon>
        <taxon>Alphaproteobacteria</taxon>
        <taxon>Kordiimonadales</taxon>
        <taxon>Temperatibacteraceae</taxon>
        <taxon>Temperatibacter</taxon>
    </lineage>
</organism>
<dbReference type="RefSeq" id="WP_310799555.1">
    <property type="nucleotide sequence ID" value="NZ_CP123872.1"/>
</dbReference>
<feature type="region of interest" description="Disordered" evidence="5">
    <location>
        <begin position="27"/>
        <end position="66"/>
    </location>
</feature>
<evidence type="ECO:0000313" key="8">
    <source>
        <dbReference type="Proteomes" id="UP001268683"/>
    </source>
</evidence>
<evidence type="ECO:0000256" key="2">
    <source>
        <dbReference type="ARBA" id="ARBA00009597"/>
    </source>
</evidence>
<keyword evidence="3" id="KW-0809">Transit peptide</keyword>
<accession>A0AA52EJJ8</accession>
<dbReference type="InterPro" id="IPR032710">
    <property type="entry name" value="NTF2-like_dom_sf"/>
</dbReference>
<evidence type="ECO:0000256" key="5">
    <source>
        <dbReference type="SAM" id="MobiDB-lite"/>
    </source>
</evidence>
<reference evidence="7" key="1">
    <citation type="submission" date="2023-04" db="EMBL/GenBank/DDBJ databases">
        <title>Complete genome sequence of Temperatibacter marinus.</title>
        <authorList>
            <person name="Rong J.-C."/>
            <person name="Yi M.-L."/>
            <person name="Zhao Q."/>
        </authorList>
    </citation>
    <scope>NUCLEOTIDE SEQUENCE</scope>
    <source>
        <strain evidence="7">NBRC 110045</strain>
    </source>
</reference>
<sequence length="242" mass="27009">MGIDILILALIAAFILLRLRSELGREDEMDDDPSQHNTGFKSRFDPSRSKGAQDNRPQKLVDQRQAPVGDQDHILHDVNQNMSKQTSPQDYSGAILQGLKAIAAKDRNFNPDQFTAGARSAYPMILEAFWKGDKETLETFLSPEVYSQFAGAVDAREASNLTIGNQFIDIDSAVIIEAVLQNKQAEITLKFKAEIIAVTKDSEGRIVEGDPSDEIEVNDIWTFSRDVKSKDPNWQLVATRTE</sequence>
<evidence type="ECO:0000256" key="3">
    <source>
        <dbReference type="ARBA" id="ARBA00022946"/>
    </source>
</evidence>
<protein>
    <submittedName>
        <fullName evidence="7">Tim44/TimA family putative adaptor protein</fullName>
    </submittedName>
</protein>
<dbReference type="PIRSF" id="PIRSF031890">
    <property type="entry name" value="UCP031890_transporter_Tim44"/>
    <property type="match status" value="1"/>
</dbReference>
<keyword evidence="8" id="KW-1185">Reference proteome</keyword>
<dbReference type="InterPro" id="IPR007379">
    <property type="entry name" value="Tim44-like_dom"/>
</dbReference>
<evidence type="ECO:0000313" key="7">
    <source>
        <dbReference type="EMBL" id="WND03702.1"/>
    </source>
</evidence>
<dbReference type="SUPFAM" id="SSF54427">
    <property type="entry name" value="NTF2-like"/>
    <property type="match status" value="1"/>
</dbReference>
<feature type="domain" description="Tim44-like" evidence="6">
    <location>
        <begin position="95"/>
        <end position="241"/>
    </location>
</feature>
<proteinExistence type="inferred from homology"/>
<evidence type="ECO:0000256" key="1">
    <source>
        <dbReference type="ARBA" id="ARBA00004370"/>
    </source>
</evidence>
<dbReference type="EMBL" id="CP123872">
    <property type="protein sequence ID" value="WND03702.1"/>
    <property type="molecule type" value="Genomic_DNA"/>
</dbReference>
<dbReference type="NCBIfam" id="NF033779">
    <property type="entry name" value="Tim44_TimA_adap"/>
    <property type="match status" value="1"/>
</dbReference>
<gene>
    <name evidence="7" type="ORF">QGN29_04845</name>
</gene>
<dbReference type="KEGG" id="tmk:QGN29_04845"/>
<dbReference type="Proteomes" id="UP001268683">
    <property type="component" value="Chromosome"/>
</dbReference>
<dbReference type="Gene3D" id="3.10.450.240">
    <property type="match status" value="1"/>
</dbReference>
<feature type="compositionally biased region" description="Basic and acidic residues" evidence="5">
    <location>
        <begin position="42"/>
        <end position="62"/>
    </location>
</feature>
<dbReference type="GO" id="GO:0016020">
    <property type="term" value="C:membrane"/>
    <property type="evidence" value="ECO:0007669"/>
    <property type="project" value="UniProtKB-SubCell"/>
</dbReference>
<dbReference type="InterPro" id="IPR039544">
    <property type="entry name" value="Tim44-like"/>
</dbReference>
<comment type="similarity">
    <text evidence="2">Belongs to the Tim44 family.</text>
</comment>
<dbReference type="PANTHER" id="PTHR10721:SF1">
    <property type="entry name" value="MITOCHONDRIAL IMPORT INNER MEMBRANE TRANSLOCASE SUBUNIT TIM44"/>
    <property type="match status" value="1"/>
</dbReference>
<evidence type="ECO:0000256" key="4">
    <source>
        <dbReference type="ARBA" id="ARBA00023136"/>
    </source>
</evidence>
<dbReference type="GO" id="GO:0051087">
    <property type="term" value="F:protein-folding chaperone binding"/>
    <property type="evidence" value="ECO:0007669"/>
    <property type="project" value="TreeGrafter"/>
</dbReference>
<dbReference type="Pfam" id="PF04280">
    <property type="entry name" value="Tim44"/>
    <property type="match status" value="1"/>
</dbReference>
<keyword evidence="4" id="KW-0472">Membrane</keyword>